<comment type="caution">
    <text evidence="1">The sequence shown here is derived from an EMBL/GenBank/DDBJ whole genome shotgun (WGS) entry which is preliminary data.</text>
</comment>
<accession>A0AAW8LCQ3</accession>
<organism evidence="1 2">
    <name type="scientific">Acinetobacter lwoffii</name>
    <dbReference type="NCBI Taxonomy" id="28090"/>
    <lineage>
        <taxon>Bacteria</taxon>
        <taxon>Pseudomonadati</taxon>
        <taxon>Pseudomonadota</taxon>
        <taxon>Gammaproteobacteria</taxon>
        <taxon>Moraxellales</taxon>
        <taxon>Moraxellaceae</taxon>
        <taxon>Acinetobacter</taxon>
    </lineage>
</organism>
<sequence>MKDSNLVFSGYVLCKHCLIAKMAFQIRGVCSNCERRNFEYGVLKQGRFMTYNQIRARVSQGEVFIDGTHQGLSITHKTFGLKDAIKPKRKHFK</sequence>
<reference evidence="1" key="1">
    <citation type="submission" date="2023-07" db="EMBL/GenBank/DDBJ databases">
        <title>Sorghum-associated microbial communities from plants grown in Nebraska, USA.</title>
        <authorList>
            <person name="Schachtman D."/>
        </authorList>
    </citation>
    <scope>NUCLEOTIDE SEQUENCE</scope>
    <source>
        <strain evidence="1">BE44</strain>
    </source>
</reference>
<dbReference type="AlphaFoldDB" id="A0AAW8LCQ3"/>
<dbReference type="EMBL" id="JAVDSC010000012">
    <property type="protein sequence ID" value="MDR6630430.1"/>
    <property type="molecule type" value="Genomic_DNA"/>
</dbReference>
<gene>
    <name evidence="1" type="ORF">J2X86_002485</name>
</gene>
<dbReference type="Proteomes" id="UP001262767">
    <property type="component" value="Unassembled WGS sequence"/>
</dbReference>
<evidence type="ECO:0000313" key="1">
    <source>
        <dbReference type="EMBL" id="MDR6630430.1"/>
    </source>
</evidence>
<name>A0AAW8LCQ3_ACILW</name>
<evidence type="ECO:0000313" key="2">
    <source>
        <dbReference type="Proteomes" id="UP001262767"/>
    </source>
</evidence>
<proteinExistence type="predicted"/>
<protein>
    <submittedName>
        <fullName evidence="1">Uncharacterized protein</fullName>
    </submittedName>
</protein>